<accession>A0AA40CJA2</accession>
<dbReference type="AlphaFoldDB" id="A0AA40CJA2"/>
<name>A0AA40CJA2_9PEZI</name>
<comment type="caution">
    <text evidence="2">The sequence shown here is derived from an EMBL/GenBank/DDBJ whole genome shotgun (WGS) entry which is preliminary data.</text>
</comment>
<keyword evidence="3" id="KW-1185">Reference proteome</keyword>
<evidence type="ECO:0000313" key="3">
    <source>
        <dbReference type="Proteomes" id="UP001174936"/>
    </source>
</evidence>
<dbReference type="EMBL" id="JAULSV010000006">
    <property type="protein sequence ID" value="KAK0640941.1"/>
    <property type="molecule type" value="Genomic_DNA"/>
</dbReference>
<reference evidence="2" key="1">
    <citation type="submission" date="2023-06" db="EMBL/GenBank/DDBJ databases">
        <title>Genome-scale phylogeny and comparative genomics of the fungal order Sordariales.</title>
        <authorList>
            <consortium name="Lawrence Berkeley National Laboratory"/>
            <person name="Hensen N."/>
            <person name="Bonometti L."/>
            <person name="Westerberg I."/>
            <person name="Brannstrom I.O."/>
            <person name="Guillou S."/>
            <person name="Cros-Aarteil S."/>
            <person name="Calhoun S."/>
            <person name="Haridas S."/>
            <person name="Kuo A."/>
            <person name="Mondo S."/>
            <person name="Pangilinan J."/>
            <person name="Riley R."/>
            <person name="Labutti K."/>
            <person name="Andreopoulos B."/>
            <person name="Lipzen A."/>
            <person name="Chen C."/>
            <person name="Yanf M."/>
            <person name="Daum C."/>
            <person name="Ng V."/>
            <person name="Clum A."/>
            <person name="Steindorff A."/>
            <person name="Ohm R."/>
            <person name="Martin F."/>
            <person name="Silar P."/>
            <person name="Natvig D."/>
            <person name="Lalanne C."/>
            <person name="Gautier V."/>
            <person name="Ament-Velasquez S.L."/>
            <person name="Kruys A."/>
            <person name="Hutchinson M.I."/>
            <person name="Powell A.J."/>
            <person name="Barry K."/>
            <person name="Miller A.N."/>
            <person name="Grigoriev I.V."/>
            <person name="Debuchy R."/>
            <person name="Gladieux P."/>
            <person name="Thoren M.H."/>
            <person name="Johannesson H."/>
        </authorList>
    </citation>
    <scope>NUCLEOTIDE SEQUENCE</scope>
    <source>
        <strain evidence="2">SMH2532-1</strain>
    </source>
</reference>
<feature type="region of interest" description="Disordered" evidence="1">
    <location>
        <begin position="1"/>
        <end position="21"/>
    </location>
</feature>
<organism evidence="2 3">
    <name type="scientific">Cercophora newfieldiana</name>
    <dbReference type="NCBI Taxonomy" id="92897"/>
    <lineage>
        <taxon>Eukaryota</taxon>
        <taxon>Fungi</taxon>
        <taxon>Dikarya</taxon>
        <taxon>Ascomycota</taxon>
        <taxon>Pezizomycotina</taxon>
        <taxon>Sordariomycetes</taxon>
        <taxon>Sordariomycetidae</taxon>
        <taxon>Sordariales</taxon>
        <taxon>Lasiosphaeriaceae</taxon>
        <taxon>Cercophora</taxon>
    </lineage>
</organism>
<evidence type="ECO:0000256" key="1">
    <source>
        <dbReference type="SAM" id="MobiDB-lite"/>
    </source>
</evidence>
<dbReference type="Proteomes" id="UP001174936">
    <property type="component" value="Unassembled WGS sequence"/>
</dbReference>
<gene>
    <name evidence="2" type="ORF">B0T16DRAFT_418782</name>
</gene>
<protein>
    <submittedName>
        <fullName evidence="2">Uncharacterized protein</fullName>
    </submittedName>
</protein>
<dbReference type="Gene3D" id="3.20.20.80">
    <property type="entry name" value="Glycosidases"/>
    <property type="match status" value="1"/>
</dbReference>
<evidence type="ECO:0000313" key="2">
    <source>
        <dbReference type="EMBL" id="KAK0640941.1"/>
    </source>
</evidence>
<sequence length="125" mass="14056">MSPRPVHQPAPRRRPAPGTNGYRVTADIAEWTEHCRHCLEEAVAFDRNMPLVQFHTTASPRWKAYSTIGKNGLPRHHGGTWTVVRSGPHSFENTAGDGIGDVTGIIRRLDYFVGLVCRRADVRRE</sequence>
<proteinExistence type="predicted"/>